<dbReference type="RefSeq" id="WP_257922164.1">
    <property type="nucleotide sequence ID" value="NZ_JAMXQV010000012.1"/>
</dbReference>
<gene>
    <name evidence="4" type="ORF">M8542_22345</name>
</gene>
<evidence type="ECO:0000259" key="3">
    <source>
        <dbReference type="PROSITE" id="PS50801"/>
    </source>
</evidence>
<dbReference type="NCBIfam" id="TIGR00377">
    <property type="entry name" value="ant_ant_sig"/>
    <property type="match status" value="1"/>
</dbReference>
<dbReference type="PROSITE" id="PS50801">
    <property type="entry name" value="STAS"/>
    <property type="match status" value="1"/>
</dbReference>
<dbReference type="GO" id="GO:0043856">
    <property type="term" value="F:anti-sigma factor antagonist activity"/>
    <property type="evidence" value="ECO:0007669"/>
    <property type="project" value="InterPro"/>
</dbReference>
<sequence>MTDEPTLRVRVHSVPEAVVVVAEGDLDLGSAPTLRGRSRAVLADRPGALIVDLGGIAFCGSAGLQVLAELAAVAETGDVPFAVVADRHSVLRVLRLTRLDEVVQLHRTVDAARDWLRRRPPS</sequence>
<proteinExistence type="inferred from homology"/>
<dbReference type="PANTHER" id="PTHR33495">
    <property type="entry name" value="ANTI-SIGMA FACTOR ANTAGONIST TM_1081-RELATED-RELATED"/>
    <property type="match status" value="1"/>
</dbReference>
<name>A0A9X2NEU4_9PSEU</name>
<dbReference type="Gene3D" id="3.30.750.24">
    <property type="entry name" value="STAS domain"/>
    <property type="match status" value="1"/>
</dbReference>
<evidence type="ECO:0000256" key="1">
    <source>
        <dbReference type="ARBA" id="ARBA00009013"/>
    </source>
</evidence>
<dbReference type="CDD" id="cd07043">
    <property type="entry name" value="STAS_anti-anti-sigma_factors"/>
    <property type="match status" value="1"/>
</dbReference>
<comment type="similarity">
    <text evidence="1 2">Belongs to the anti-sigma-factor antagonist family.</text>
</comment>
<keyword evidence="5" id="KW-1185">Reference proteome</keyword>
<evidence type="ECO:0000256" key="2">
    <source>
        <dbReference type="RuleBase" id="RU003749"/>
    </source>
</evidence>
<feature type="domain" description="STAS" evidence="3">
    <location>
        <begin position="7"/>
        <end position="116"/>
    </location>
</feature>
<dbReference type="Pfam" id="PF01740">
    <property type="entry name" value="STAS"/>
    <property type="match status" value="1"/>
</dbReference>
<dbReference type="PANTHER" id="PTHR33495:SF2">
    <property type="entry name" value="ANTI-SIGMA FACTOR ANTAGONIST TM_1081-RELATED"/>
    <property type="match status" value="1"/>
</dbReference>
<comment type="caution">
    <text evidence="4">The sequence shown here is derived from an EMBL/GenBank/DDBJ whole genome shotgun (WGS) entry which is preliminary data.</text>
</comment>
<evidence type="ECO:0000313" key="4">
    <source>
        <dbReference type="EMBL" id="MCR6485570.1"/>
    </source>
</evidence>
<dbReference type="InterPro" id="IPR036513">
    <property type="entry name" value="STAS_dom_sf"/>
</dbReference>
<reference evidence="4" key="1">
    <citation type="submission" date="2022-06" db="EMBL/GenBank/DDBJ databases">
        <title>Amycolatopsis iheyaensis sp. nov., a new species of the genus Amycolatopsis isolated from soil in Iheya island, Japan.</title>
        <authorList>
            <person name="Ngamcharungchit C."/>
            <person name="Kanto H."/>
            <person name="Take A."/>
            <person name="Intra B."/>
            <person name="Matsumoto A."/>
            <person name="Panbangred W."/>
            <person name="Inahashi Y."/>
        </authorList>
    </citation>
    <scope>NUCLEOTIDE SEQUENCE</scope>
    <source>
        <strain evidence="4">OK19-0408</strain>
    </source>
</reference>
<protein>
    <recommendedName>
        <fullName evidence="2">Anti-sigma factor antagonist</fullName>
    </recommendedName>
</protein>
<dbReference type="InterPro" id="IPR002645">
    <property type="entry name" value="STAS_dom"/>
</dbReference>
<evidence type="ECO:0000313" key="5">
    <source>
        <dbReference type="Proteomes" id="UP001144096"/>
    </source>
</evidence>
<organism evidence="4 5">
    <name type="scientific">Amycolatopsis iheyensis</name>
    <dbReference type="NCBI Taxonomy" id="2945988"/>
    <lineage>
        <taxon>Bacteria</taxon>
        <taxon>Bacillati</taxon>
        <taxon>Actinomycetota</taxon>
        <taxon>Actinomycetes</taxon>
        <taxon>Pseudonocardiales</taxon>
        <taxon>Pseudonocardiaceae</taxon>
        <taxon>Amycolatopsis</taxon>
    </lineage>
</organism>
<accession>A0A9X2NEU4</accession>
<dbReference type="EMBL" id="JAMXQV010000012">
    <property type="protein sequence ID" value="MCR6485570.1"/>
    <property type="molecule type" value="Genomic_DNA"/>
</dbReference>
<dbReference type="InterPro" id="IPR003658">
    <property type="entry name" value="Anti-sigma_ant"/>
</dbReference>
<dbReference type="Proteomes" id="UP001144096">
    <property type="component" value="Unassembled WGS sequence"/>
</dbReference>
<dbReference type="AlphaFoldDB" id="A0A9X2NEU4"/>
<dbReference type="SUPFAM" id="SSF52091">
    <property type="entry name" value="SpoIIaa-like"/>
    <property type="match status" value="1"/>
</dbReference>